<dbReference type="EMBL" id="LT629972">
    <property type="protein sequence ID" value="SEH97695.1"/>
    <property type="molecule type" value="Genomic_DNA"/>
</dbReference>
<proteinExistence type="predicted"/>
<name>A0A1H6M8F6_9PSED</name>
<evidence type="ECO:0000313" key="2">
    <source>
        <dbReference type="Proteomes" id="UP000182272"/>
    </source>
</evidence>
<dbReference type="Proteomes" id="UP000182272">
    <property type="component" value="Chromosome I"/>
</dbReference>
<evidence type="ECO:0000313" key="1">
    <source>
        <dbReference type="EMBL" id="SEH97695.1"/>
    </source>
</evidence>
<organism evidence="1 2">
    <name type="scientific">Pseudomonas asplenii</name>
    <dbReference type="NCBI Taxonomy" id="53407"/>
    <lineage>
        <taxon>Bacteria</taxon>
        <taxon>Pseudomonadati</taxon>
        <taxon>Pseudomonadota</taxon>
        <taxon>Gammaproteobacteria</taxon>
        <taxon>Pseudomonadales</taxon>
        <taxon>Pseudomonadaceae</taxon>
        <taxon>Pseudomonas</taxon>
    </lineage>
</organism>
<protein>
    <submittedName>
        <fullName evidence="1">Uncharacterized protein</fullName>
    </submittedName>
</protein>
<sequence>MVSMGQPTLPSPHICGSNIVRHVRIDDAVRLFCKETRLRFLYGITDWIARA</sequence>
<accession>A0A1H6M8F6</accession>
<dbReference type="AlphaFoldDB" id="A0A1H6M8F6"/>
<gene>
    <name evidence="1" type="ORF">SAMN05216581_0948</name>
</gene>
<reference evidence="1 2" key="1">
    <citation type="submission" date="2016-10" db="EMBL/GenBank/DDBJ databases">
        <authorList>
            <person name="de Groot N.N."/>
        </authorList>
    </citation>
    <scope>NUCLEOTIDE SEQUENCE [LARGE SCALE GENOMIC DNA]</scope>
    <source>
        <strain evidence="1 2">LMG 2158</strain>
    </source>
</reference>